<evidence type="ECO:0000313" key="2">
    <source>
        <dbReference type="Proteomes" id="UP000887577"/>
    </source>
</evidence>
<protein>
    <submittedName>
        <fullName evidence="3">Uncharacterized protein</fullName>
    </submittedName>
</protein>
<dbReference type="AlphaFoldDB" id="A0A914YJI9"/>
<reference evidence="3" key="1">
    <citation type="submission" date="2022-11" db="UniProtKB">
        <authorList>
            <consortium name="WormBaseParasite"/>
        </authorList>
    </citation>
    <scope>IDENTIFICATION</scope>
</reference>
<organism evidence="2 3">
    <name type="scientific">Panagrolaimus superbus</name>
    <dbReference type="NCBI Taxonomy" id="310955"/>
    <lineage>
        <taxon>Eukaryota</taxon>
        <taxon>Metazoa</taxon>
        <taxon>Ecdysozoa</taxon>
        <taxon>Nematoda</taxon>
        <taxon>Chromadorea</taxon>
        <taxon>Rhabditida</taxon>
        <taxon>Tylenchina</taxon>
        <taxon>Panagrolaimomorpha</taxon>
        <taxon>Panagrolaimoidea</taxon>
        <taxon>Panagrolaimidae</taxon>
        <taxon>Panagrolaimus</taxon>
    </lineage>
</organism>
<accession>A0A914YJI9</accession>
<sequence>MSNEMFWINSAERILENKVTIKEYISAKIDIFLNTSTLTPYRVLTRCKRSEIEELLLNLYLNAPPGRLAEYVWNHFENTDSTKSELVKLSMLLASIGEEVDKNRELLINEEKRSDEVLPLFEKGKSQLANEFTNETIPNHQSIEVINNLFPTNQKIEPSAFGESDDYPIPEYLSSSASDVHHLESSYRFAPYRRTRRALLNNSMFGSSSSNQSSSSAAPMMVIIPRPSGSNASFEKNFINAKSTPVENIRRSERQYSSTSRVTVVDEKNMEEKEEDSFQEVPTNSSAKTNDKNSVKQYPSEKPRRKCAVVGGLYNIMNGYHTTIRRIKEKLEKPELSFDQIEKHKAELNEVKNNLQKGVLQRTLNNKAKKHFSPVMYQRLLDGFVTYEAAVEFINHENCDIRAIMQIVMNETVANNSVFWTNAMYSRGKWVTAALRKKHMLSPK</sequence>
<feature type="compositionally biased region" description="Basic and acidic residues" evidence="1">
    <location>
        <begin position="289"/>
        <end position="302"/>
    </location>
</feature>
<name>A0A914YJI9_9BILA</name>
<proteinExistence type="predicted"/>
<evidence type="ECO:0000313" key="3">
    <source>
        <dbReference type="WBParaSite" id="PSU_v2.g19687.t1"/>
    </source>
</evidence>
<dbReference type="Proteomes" id="UP000887577">
    <property type="component" value="Unplaced"/>
</dbReference>
<feature type="region of interest" description="Disordered" evidence="1">
    <location>
        <begin position="249"/>
        <end position="302"/>
    </location>
</feature>
<keyword evidence="2" id="KW-1185">Reference proteome</keyword>
<evidence type="ECO:0000256" key="1">
    <source>
        <dbReference type="SAM" id="MobiDB-lite"/>
    </source>
</evidence>
<dbReference type="WBParaSite" id="PSU_v2.g19687.t1">
    <property type="protein sequence ID" value="PSU_v2.g19687.t1"/>
    <property type="gene ID" value="PSU_v2.g19687"/>
</dbReference>